<protein>
    <submittedName>
        <fullName evidence="1">Uncharacterized protein</fullName>
    </submittedName>
</protein>
<organism evidence="1 2">
    <name type="scientific">Linum tenue</name>
    <dbReference type="NCBI Taxonomy" id="586396"/>
    <lineage>
        <taxon>Eukaryota</taxon>
        <taxon>Viridiplantae</taxon>
        <taxon>Streptophyta</taxon>
        <taxon>Embryophyta</taxon>
        <taxon>Tracheophyta</taxon>
        <taxon>Spermatophyta</taxon>
        <taxon>Magnoliopsida</taxon>
        <taxon>eudicotyledons</taxon>
        <taxon>Gunneridae</taxon>
        <taxon>Pentapetalae</taxon>
        <taxon>rosids</taxon>
        <taxon>fabids</taxon>
        <taxon>Malpighiales</taxon>
        <taxon>Linaceae</taxon>
        <taxon>Linum</taxon>
    </lineage>
</organism>
<dbReference type="Proteomes" id="UP001154282">
    <property type="component" value="Unassembled WGS sequence"/>
</dbReference>
<name>A0AAV0R776_9ROSI</name>
<comment type="caution">
    <text evidence="1">The sequence shown here is derived from an EMBL/GenBank/DDBJ whole genome shotgun (WGS) entry which is preliminary data.</text>
</comment>
<sequence>MSGRRLNMKTSLRSVSGVERLAMKREHVRLLNRL</sequence>
<accession>A0AAV0R776</accession>
<gene>
    <name evidence="1" type="ORF">LITE_LOCUS46687</name>
</gene>
<evidence type="ECO:0000313" key="2">
    <source>
        <dbReference type="Proteomes" id="UP001154282"/>
    </source>
</evidence>
<keyword evidence="2" id="KW-1185">Reference proteome</keyword>
<dbReference type="AlphaFoldDB" id="A0AAV0R776"/>
<reference evidence="1" key="1">
    <citation type="submission" date="2022-08" db="EMBL/GenBank/DDBJ databases">
        <authorList>
            <person name="Gutierrez-Valencia J."/>
        </authorList>
    </citation>
    <scope>NUCLEOTIDE SEQUENCE</scope>
</reference>
<proteinExistence type="predicted"/>
<evidence type="ECO:0000313" key="1">
    <source>
        <dbReference type="EMBL" id="CAI0553036.1"/>
    </source>
</evidence>
<dbReference type="EMBL" id="CAMGYJ010000010">
    <property type="protein sequence ID" value="CAI0553036.1"/>
    <property type="molecule type" value="Genomic_DNA"/>
</dbReference>